<dbReference type="Pfam" id="PF00211">
    <property type="entry name" value="Guanylate_cyc"/>
    <property type="match status" value="1"/>
</dbReference>
<reference evidence="15 16" key="1">
    <citation type="submission" date="2019-11" db="EMBL/GenBank/DDBJ databases">
        <title>Type strains purchased from KCTC, JCM and DSMZ.</title>
        <authorList>
            <person name="Lu H."/>
        </authorList>
    </citation>
    <scope>NUCLEOTIDE SEQUENCE [LARGE SCALE GENOMIC DNA]</scope>
    <source>
        <strain evidence="15 16">KCTC 42409</strain>
    </source>
</reference>
<keyword evidence="8" id="KW-0460">Magnesium</keyword>
<dbReference type="InterPro" id="IPR011623">
    <property type="entry name" value="7TMR_DISM_rcpt_extracell_dom1"/>
</dbReference>
<evidence type="ECO:0000256" key="7">
    <source>
        <dbReference type="ARBA" id="ARBA00022840"/>
    </source>
</evidence>
<evidence type="ECO:0000256" key="10">
    <source>
        <dbReference type="ARBA" id="ARBA00023136"/>
    </source>
</evidence>
<feature type="transmembrane region" description="Helical" evidence="12">
    <location>
        <begin position="377"/>
        <end position="394"/>
    </location>
</feature>
<dbReference type="GO" id="GO:0004016">
    <property type="term" value="F:adenylate cyclase activity"/>
    <property type="evidence" value="ECO:0007669"/>
    <property type="project" value="UniProtKB-EC"/>
</dbReference>
<dbReference type="Gene3D" id="2.60.40.2380">
    <property type="match status" value="1"/>
</dbReference>
<dbReference type="CDD" id="cd07302">
    <property type="entry name" value="CHD"/>
    <property type="match status" value="1"/>
</dbReference>
<evidence type="ECO:0000256" key="1">
    <source>
        <dbReference type="ARBA" id="ARBA00001593"/>
    </source>
</evidence>
<dbReference type="GO" id="GO:0009190">
    <property type="term" value="P:cyclic nucleotide biosynthetic process"/>
    <property type="evidence" value="ECO:0007669"/>
    <property type="project" value="InterPro"/>
</dbReference>
<dbReference type="EC" id="4.6.1.1" evidence="3"/>
<dbReference type="PROSITE" id="PS50125">
    <property type="entry name" value="GUANYLATE_CYCLASE_2"/>
    <property type="match status" value="1"/>
</dbReference>
<comment type="subcellular location">
    <subcellularLocation>
        <location evidence="2">Membrane</location>
        <topology evidence="2">Multi-pass membrane protein</topology>
    </subcellularLocation>
</comment>
<keyword evidence="16" id="KW-1185">Reference proteome</keyword>
<evidence type="ECO:0000259" key="14">
    <source>
        <dbReference type="PROSITE" id="PS50125"/>
    </source>
</evidence>
<sequence>MFPMVRFFQVLLAMCLWCAAAVPHAHAQQLLDAMLLEDPSGSMTFAQVLQAEQAGRFKPGSPNIGLSTSAYWMRFVVRAPTRGPAYPSDPSLWFDTGNRTLQEVTLYQPDGEGGWRQTATGANQPFGLRPLPTDHFVFPIALQDGADTAVLFLRVRSTAFMGIVIQPKVWQPQAYLDQMEWERTGWQVYLGMAAALASLYLLLWLYLRELDHLLYVLSLLSLVWATCSAVGGYGAAYALAWPDAPRFEQSAWVASLLVTGIFPVLFVARLIKLRQRLPRLHAAVLCLSGLNTLATSAMLLLFWLRPGTSAALQQQLFMAGLAVWQMLFPLLLGGVAHAAWRGDRMARFVLAAYVPTMLASVWTSVENVRGLPPSLSLVMWAGAFEMMVMALALAERFHFERVDTYAARQSLLHSLRVSEQELERKVLQRTLELNAEDKRTKELVYSILPMELPGKRGSSGKGQPARHVSATILFTEFEGFDALASTMPAHRMAAELQEMFAAFDAIADECGIRKVKTINDVYLAVSGLPKPCADHAQRCVRAGMKMIAYIEQRNRHHPFKWSLVVGIHSGPLATGMVGKRKYAFDIWGDTVTIASHMENSGEGAGA</sequence>
<dbReference type="Pfam" id="PF07696">
    <property type="entry name" value="7TMR-DISMED2"/>
    <property type="match status" value="1"/>
</dbReference>
<keyword evidence="7" id="KW-0067">ATP-binding</keyword>
<evidence type="ECO:0000256" key="6">
    <source>
        <dbReference type="ARBA" id="ARBA00022741"/>
    </source>
</evidence>
<evidence type="ECO:0000256" key="4">
    <source>
        <dbReference type="ARBA" id="ARBA00022692"/>
    </source>
</evidence>
<proteinExistence type="predicted"/>
<feature type="transmembrane region" description="Helical" evidence="12">
    <location>
        <begin position="283"/>
        <end position="304"/>
    </location>
</feature>
<feature type="domain" description="Guanylate cyclase" evidence="14">
    <location>
        <begin position="471"/>
        <end position="598"/>
    </location>
</feature>
<organism evidence="15 16">
    <name type="scientific">Pseudoduganella ginsengisoli</name>
    <dbReference type="NCBI Taxonomy" id="1462440"/>
    <lineage>
        <taxon>Bacteria</taxon>
        <taxon>Pseudomonadati</taxon>
        <taxon>Pseudomonadota</taxon>
        <taxon>Betaproteobacteria</taxon>
        <taxon>Burkholderiales</taxon>
        <taxon>Oxalobacteraceae</taxon>
        <taxon>Telluria group</taxon>
        <taxon>Pseudoduganella</taxon>
    </lineage>
</organism>
<evidence type="ECO:0000256" key="5">
    <source>
        <dbReference type="ARBA" id="ARBA00022723"/>
    </source>
</evidence>
<dbReference type="EMBL" id="WNLA01000025">
    <property type="protein sequence ID" value="MTW05497.1"/>
    <property type="molecule type" value="Genomic_DNA"/>
</dbReference>
<dbReference type="InterPro" id="IPR001054">
    <property type="entry name" value="A/G_cyclase"/>
</dbReference>
<dbReference type="Proteomes" id="UP000484015">
    <property type="component" value="Unassembled WGS sequence"/>
</dbReference>
<feature type="chain" id="PRO_5026793701" description="adenylate cyclase" evidence="13">
    <location>
        <begin position="28"/>
        <end position="606"/>
    </location>
</feature>
<keyword evidence="6" id="KW-0547">Nucleotide-binding</keyword>
<dbReference type="SMART" id="SM00044">
    <property type="entry name" value="CYCc"/>
    <property type="match status" value="1"/>
</dbReference>
<dbReference type="PANTHER" id="PTHR45627">
    <property type="entry name" value="ADENYLATE CYCLASE TYPE 1"/>
    <property type="match status" value="1"/>
</dbReference>
<dbReference type="OrthoDB" id="8874570at2"/>
<dbReference type="AlphaFoldDB" id="A0A6L6Q6V4"/>
<evidence type="ECO:0000256" key="12">
    <source>
        <dbReference type="SAM" id="Phobius"/>
    </source>
</evidence>
<feature type="transmembrane region" description="Helical" evidence="12">
    <location>
        <begin position="251"/>
        <end position="271"/>
    </location>
</feature>
<feature type="transmembrane region" description="Helical" evidence="12">
    <location>
        <begin position="316"/>
        <end position="336"/>
    </location>
</feature>
<protein>
    <recommendedName>
        <fullName evidence="3">adenylate cyclase</fullName>
        <ecNumber evidence="3">4.6.1.1</ecNumber>
    </recommendedName>
</protein>
<dbReference type="Gene3D" id="3.30.70.1230">
    <property type="entry name" value="Nucleotide cyclase"/>
    <property type="match status" value="1"/>
</dbReference>
<evidence type="ECO:0000256" key="13">
    <source>
        <dbReference type="SAM" id="SignalP"/>
    </source>
</evidence>
<keyword evidence="11" id="KW-0456">Lyase</keyword>
<evidence type="ECO:0000256" key="2">
    <source>
        <dbReference type="ARBA" id="ARBA00004141"/>
    </source>
</evidence>
<feature type="signal peptide" evidence="13">
    <location>
        <begin position="1"/>
        <end position="27"/>
    </location>
</feature>
<dbReference type="Pfam" id="PF07695">
    <property type="entry name" value="7TMR-DISM_7TM"/>
    <property type="match status" value="1"/>
</dbReference>
<evidence type="ECO:0000256" key="8">
    <source>
        <dbReference type="ARBA" id="ARBA00022842"/>
    </source>
</evidence>
<dbReference type="InterPro" id="IPR011622">
    <property type="entry name" value="7TMR_DISM_rcpt_extracell_dom2"/>
</dbReference>
<accession>A0A6L6Q6V4</accession>
<comment type="caution">
    <text evidence="15">The sequence shown here is derived from an EMBL/GenBank/DDBJ whole genome shotgun (WGS) entry which is preliminary data.</text>
</comment>
<dbReference type="GO" id="GO:0005524">
    <property type="term" value="F:ATP binding"/>
    <property type="evidence" value="ECO:0007669"/>
    <property type="project" value="UniProtKB-KW"/>
</dbReference>
<dbReference type="GO" id="GO:0046872">
    <property type="term" value="F:metal ion binding"/>
    <property type="evidence" value="ECO:0007669"/>
    <property type="project" value="UniProtKB-KW"/>
</dbReference>
<dbReference type="InterPro" id="IPR029787">
    <property type="entry name" value="Nucleotide_cyclase"/>
</dbReference>
<dbReference type="GO" id="GO:0007189">
    <property type="term" value="P:adenylate cyclase-activating G protein-coupled receptor signaling pathway"/>
    <property type="evidence" value="ECO:0007669"/>
    <property type="project" value="TreeGrafter"/>
</dbReference>
<dbReference type="GO" id="GO:0005886">
    <property type="term" value="C:plasma membrane"/>
    <property type="evidence" value="ECO:0007669"/>
    <property type="project" value="TreeGrafter"/>
</dbReference>
<feature type="transmembrane region" description="Helical" evidence="12">
    <location>
        <begin position="186"/>
        <end position="207"/>
    </location>
</feature>
<evidence type="ECO:0000256" key="9">
    <source>
        <dbReference type="ARBA" id="ARBA00022989"/>
    </source>
</evidence>
<feature type="transmembrane region" description="Helical" evidence="12">
    <location>
        <begin position="348"/>
        <end position="365"/>
    </location>
</feature>
<keyword evidence="4 12" id="KW-0812">Transmembrane</keyword>
<feature type="transmembrane region" description="Helical" evidence="12">
    <location>
        <begin position="214"/>
        <end position="239"/>
    </location>
</feature>
<keyword evidence="10 12" id="KW-0472">Membrane</keyword>
<dbReference type="PANTHER" id="PTHR45627:SF12">
    <property type="entry name" value="ADENYLATE CYCLASE TYPE 2"/>
    <property type="match status" value="1"/>
</dbReference>
<keyword evidence="13" id="KW-0732">Signal</keyword>
<evidence type="ECO:0000256" key="3">
    <source>
        <dbReference type="ARBA" id="ARBA00012201"/>
    </source>
</evidence>
<evidence type="ECO:0000256" key="11">
    <source>
        <dbReference type="ARBA" id="ARBA00023239"/>
    </source>
</evidence>
<comment type="catalytic activity">
    <reaction evidence="1">
        <text>ATP = 3',5'-cyclic AMP + diphosphate</text>
        <dbReference type="Rhea" id="RHEA:15389"/>
        <dbReference type="ChEBI" id="CHEBI:30616"/>
        <dbReference type="ChEBI" id="CHEBI:33019"/>
        <dbReference type="ChEBI" id="CHEBI:58165"/>
        <dbReference type="EC" id="4.6.1.1"/>
    </reaction>
</comment>
<evidence type="ECO:0000313" key="15">
    <source>
        <dbReference type="EMBL" id="MTW05497.1"/>
    </source>
</evidence>
<keyword evidence="9 12" id="KW-1133">Transmembrane helix</keyword>
<evidence type="ECO:0000313" key="16">
    <source>
        <dbReference type="Proteomes" id="UP000484015"/>
    </source>
</evidence>
<dbReference type="GO" id="GO:0035556">
    <property type="term" value="P:intracellular signal transduction"/>
    <property type="evidence" value="ECO:0007669"/>
    <property type="project" value="InterPro"/>
</dbReference>
<gene>
    <name evidence="15" type="ORF">GM668_25770</name>
</gene>
<name>A0A6L6Q6V4_9BURK</name>
<keyword evidence="5" id="KW-0479">Metal-binding</keyword>
<dbReference type="SUPFAM" id="SSF55073">
    <property type="entry name" value="Nucleotide cyclase"/>
    <property type="match status" value="1"/>
</dbReference>